<comment type="similarity">
    <text evidence="1">Belongs to the glycerophosphoryl diester phosphodiesterase family.</text>
</comment>
<dbReference type="InterPro" id="IPR017946">
    <property type="entry name" value="PLC-like_Pdiesterase_TIM-brl"/>
</dbReference>
<dbReference type="Gene3D" id="3.20.20.190">
    <property type="entry name" value="Phosphatidylinositol (PI) phosphodiesterase"/>
    <property type="match status" value="1"/>
</dbReference>
<dbReference type="Pfam" id="PF03009">
    <property type="entry name" value="GDPD"/>
    <property type="match status" value="1"/>
</dbReference>
<evidence type="ECO:0000256" key="1">
    <source>
        <dbReference type="ARBA" id="ARBA00007277"/>
    </source>
</evidence>
<dbReference type="GO" id="GO:0006629">
    <property type="term" value="P:lipid metabolic process"/>
    <property type="evidence" value="ECO:0007669"/>
    <property type="project" value="InterPro"/>
</dbReference>
<dbReference type="PANTHER" id="PTHR43620">
    <property type="entry name" value="GLYCEROPHOSPHORYL DIESTER PHOSPHODIESTERASE"/>
    <property type="match status" value="1"/>
</dbReference>
<protein>
    <recommendedName>
        <fullName evidence="2">glycerophosphodiester phosphodiesterase</fullName>
        <ecNumber evidence="2">3.1.4.46</ecNumber>
    </recommendedName>
</protein>
<keyword evidence="3" id="KW-0732">Signal</keyword>
<dbReference type="NCBIfam" id="NF008354">
    <property type="entry name" value="PRK11143.1"/>
    <property type="match status" value="1"/>
</dbReference>
<evidence type="ECO:0000256" key="6">
    <source>
        <dbReference type="ARBA" id="ARBA00047512"/>
    </source>
</evidence>
<dbReference type="EC" id="3.1.4.46" evidence="2"/>
<dbReference type="InterPro" id="IPR030395">
    <property type="entry name" value="GP_PDE_dom"/>
</dbReference>
<sequence length="311" mass="35548">MVLAFFSVTAIATPLIIAHRGASGYLPEHTLEAAILAYAQGADYIEQDLVLSKDAVPVVLHDIHLDTVTDVAEHYPDRAREDGRFYVIDFTLAELKTLWVNERRDPEGHQVYPTRYRGNGHFRIATFTEQLELIQELNRTTNKQVGLYPEIKAPAFHRQEGQDISQIVMSLLREHDLDRSDARIFLQCFDFDEIKRLRTELNARLPIIQLIGENAWRESTTDYAYLQSSEGLAEVARYAQGIGPWLPQLIDINSGKPLSLVKQARAAGLVIHPYTLRVDDLHGEMSWSQWLKVLKDLQIDGIFTDFPDRIR</sequence>
<dbReference type="STRING" id="1526571.AT746_05495"/>
<evidence type="ECO:0000256" key="5">
    <source>
        <dbReference type="ARBA" id="ARBA00022801"/>
    </source>
</evidence>
<keyword evidence="9" id="KW-1185">Reference proteome</keyword>
<proteinExistence type="inferred from homology"/>
<gene>
    <name evidence="8" type="ORF">AT746_05495</name>
</gene>
<evidence type="ECO:0000313" key="8">
    <source>
        <dbReference type="EMBL" id="ALT00340.1"/>
    </source>
</evidence>
<dbReference type="Proteomes" id="UP000068447">
    <property type="component" value="Chromosome"/>
</dbReference>
<dbReference type="SUPFAM" id="SSF51695">
    <property type="entry name" value="PLC-like phosphodiesterases"/>
    <property type="match status" value="1"/>
</dbReference>
<keyword evidence="5" id="KW-0378">Hydrolase</keyword>
<feature type="domain" description="GP-PDE" evidence="7">
    <location>
        <begin position="14"/>
        <end position="311"/>
    </location>
</feature>
<accession>A0A0U2ZBM3</accession>
<evidence type="ECO:0000313" key="9">
    <source>
        <dbReference type="Proteomes" id="UP000068447"/>
    </source>
</evidence>
<dbReference type="EMBL" id="CP013650">
    <property type="protein sequence ID" value="ALT00340.1"/>
    <property type="molecule type" value="Genomic_DNA"/>
</dbReference>
<evidence type="ECO:0000256" key="3">
    <source>
        <dbReference type="ARBA" id="ARBA00022729"/>
    </source>
</evidence>
<dbReference type="KEGG" id="lal:AT746_05495"/>
<evidence type="ECO:0000256" key="2">
    <source>
        <dbReference type="ARBA" id="ARBA00012247"/>
    </source>
</evidence>
<name>A0A0U2ZBM3_9ALTE</name>
<evidence type="ECO:0000256" key="4">
    <source>
        <dbReference type="ARBA" id="ARBA00022798"/>
    </source>
</evidence>
<dbReference type="GO" id="GO:0006071">
    <property type="term" value="P:glycerol metabolic process"/>
    <property type="evidence" value="ECO:0007669"/>
    <property type="project" value="UniProtKB-KW"/>
</dbReference>
<dbReference type="FunFam" id="3.20.20.190:FF:000009">
    <property type="entry name" value="Glycerophosphodiester phosphodiesterase, periplasmic"/>
    <property type="match status" value="1"/>
</dbReference>
<dbReference type="AlphaFoldDB" id="A0A0U2ZBM3"/>
<evidence type="ECO:0000259" key="7">
    <source>
        <dbReference type="PROSITE" id="PS51704"/>
    </source>
</evidence>
<comment type="catalytic activity">
    <reaction evidence="6">
        <text>a sn-glycero-3-phosphodiester + H2O = an alcohol + sn-glycerol 3-phosphate + H(+)</text>
        <dbReference type="Rhea" id="RHEA:12969"/>
        <dbReference type="ChEBI" id="CHEBI:15377"/>
        <dbReference type="ChEBI" id="CHEBI:15378"/>
        <dbReference type="ChEBI" id="CHEBI:30879"/>
        <dbReference type="ChEBI" id="CHEBI:57597"/>
        <dbReference type="ChEBI" id="CHEBI:83408"/>
        <dbReference type="EC" id="3.1.4.46"/>
    </reaction>
</comment>
<keyword evidence="4" id="KW-0319">Glycerol metabolism</keyword>
<dbReference type="PROSITE" id="PS51704">
    <property type="entry name" value="GP_PDE"/>
    <property type="match status" value="1"/>
</dbReference>
<dbReference type="GO" id="GO:0042597">
    <property type="term" value="C:periplasmic space"/>
    <property type="evidence" value="ECO:0007669"/>
    <property type="project" value="TreeGrafter"/>
</dbReference>
<dbReference type="GO" id="GO:0008889">
    <property type="term" value="F:glycerophosphodiester phosphodiesterase activity"/>
    <property type="evidence" value="ECO:0007669"/>
    <property type="project" value="UniProtKB-EC"/>
</dbReference>
<organism evidence="8 9">
    <name type="scientific">Lacimicrobium alkaliphilum</name>
    <dbReference type="NCBI Taxonomy" id="1526571"/>
    <lineage>
        <taxon>Bacteria</taxon>
        <taxon>Pseudomonadati</taxon>
        <taxon>Pseudomonadota</taxon>
        <taxon>Gammaproteobacteria</taxon>
        <taxon>Alteromonadales</taxon>
        <taxon>Alteromonadaceae</taxon>
        <taxon>Lacimicrobium</taxon>
    </lineage>
</organism>
<reference evidence="8 9" key="1">
    <citation type="submission" date="2015-12" db="EMBL/GenBank/DDBJ databases">
        <title>Complete genome of Lacimicrobium alkaliphilum KCTC 32984.</title>
        <authorList>
            <person name="Kim S.-G."/>
            <person name="Lee Y.-J."/>
        </authorList>
    </citation>
    <scope>NUCLEOTIDE SEQUENCE [LARGE SCALE GENOMIC DNA]</scope>
    <source>
        <strain evidence="8 9">YelD216</strain>
    </source>
</reference>
<dbReference type="PANTHER" id="PTHR43620:SF7">
    <property type="entry name" value="GLYCEROPHOSPHODIESTER PHOSPHODIESTERASE GDPD5-RELATED"/>
    <property type="match status" value="1"/>
</dbReference>